<dbReference type="EMBL" id="JAPQFJ010000027">
    <property type="protein sequence ID" value="MCY6960400.1"/>
    <property type="molecule type" value="Genomic_DNA"/>
</dbReference>
<dbReference type="Gene3D" id="3.40.50.2020">
    <property type="match status" value="1"/>
</dbReference>
<dbReference type="PIRSF" id="PIRSF020967">
    <property type="entry name" value="UCP020967"/>
    <property type="match status" value="1"/>
</dbReference>
<organism evidence="3 4">
    <name type="scientific">Clostridium brassicae</name>
    <dbReference type="NCBI Taxonomy" id="2999072"/>
    <lineage>
        <taxon>Bacteria</taxon>
        <taxon>Bacillati</taxon>
        <taxon>Bacillota</taxon>
        <taxon>Clostridia</taxon>
        <taxon>Eubacteriales</taxon>
        <taxon>Clostridiaceae</taxon>
        <taxon>Clostridium</taxon>
    </lineage>
</organism>
<protein>
    <submittedName>
        <fullName evidence="3">Phosphoribosyltransferase family protein</fullName>
    </submittedName>
</protein>
<dbReference type="CDD" id="cd06223">
    <property type="entry name" value="PRTases_typeI"/>
    <property type="match status" value="1"/>
</dbReference>
<evidence type="ECO:0000259" key="1">
    <source>
        <dbReference type="Pfam" id="PF12500"/>
    </source>
</evidence>
<evidence type="ECO:0000313" key="3">
    <source>
        <dbReference type="EMBL" id="MCY6960400.1"/>
    </source>
</evidence>
<proteinExistence type="predicted"/>
<reference evidence="3" key="1">
    <citation type="submission" date="2022-12" db="EMBL/GenBank/DDBJ databases">
        <title>Clostridium sp. nov., isolated from industrial wastewater.</title>
        <authorList>
            <person name="Jiayan W."/>
        </authorList>
    </citation>
    <scope>NUCLEOTIDE SEQUENCE</scope>
    <source>
        <strain evidence="3">ZC22-4</strain>
    </source>
</reference>
<dbReference type="InterPro" id="IPR000836">
    <property type="entry name" value="PRTase_dom"/>
</dbReference>
<comment type="caution">
    <text evidence="3">The sequence shown here is derived from an EMBL/GenBank/DDBJ whole genome shotgun (WGS) entry which is preliminary data.</text>
</comment>
<dbReference type="Pfam" id="PF12500">
    <property type="entry name" value="TRSP"/>
    <property type="match status" value="1"/>
</dbReference>
<keyword evidence="4" id="KW-1185">Reference proteome</keyword>
<dbReference type="Pfam" id="PF15609">
    <property type="entry name" value="PRTase_2"/>
    <property type="match status" value="1"/>
</dbReference>
<evidence type="ECO:0000259" key="2">
    <source>
        <dbReference type="Pfam" id="PF15609"/>
    </source>
</evidence>
<dbReference type="InterPro" id="IPR029057">
    <property type="entry name" value="PRTase-like"/>
</dbReference>
<keyword evidence="3" id="KW-0808">Transferase</keyword>
<gene>
    <name evidence="3" type="ORF">OW729_17475</name>
</gene>
<dbReference type="InterPro" id="IPR022537">
    <property type="entry name" value="TRSP_dom"/>
</dbReference>
<dbReference type="RefSeq" id="WP_268062837.1">
    <property type="nucleotide sequence ID" value="NZ_JAPQFJ010000027.1"/>
</dbReference>
<dbReference type="GO" id="GO:0016757">
    <property type="term" value="F:glycosyltransferase activity"/>
    <property type="evidence" value="ECO:0007669"/>
    <property type="project" value="UniProtKB-KW"/>
</dbReference>
<dbReference type="SUPFAM" id="SSF53271">
    <property type="entry name" value="PRTase-like"/>
    <property type="match status" value="1"/>
</dbReference>
<accession>A0ABT4DDL0</accession>
<evidence type="ECO:0000313" key="4">
    <source>
        <dbReference type="Proteomes" id="UP001144612"/>
    </source>
</evidence>
<sequence length="470" mass="54773">MKRTLNILDKIDVDIQLVENKFDFKLEDLFLMAARRNPKRAFLFVSKLLGKHIPINPKKGILTGRLLGFIIGDKTREIQIKNYNIVADALKNDDLIDKALGFADDNLICSKKATLFIGFAETATALGNSTFAQFTGNNVHYIHTTRDDLEHCISVFDFEEEHSHATSHFCYPLESKFLPKYERIVLIDDEITTGKTALNLIRAINKRYHIKEYVVASILDWRTEDCIKKYDEIERELDIKIRVISILKGQASCFSPSIQEIGANCNFDENKQARNIIQEFYEDGVLKLDKKESTCNENTMFVRNYFFTTDNYHEFTRSLSNRDKKLYSYLKFSGRFGMSRENLENVEKIIYDIVDKMKPFEKEILVLGTEEFMYIPMVMASFIEGAKYQSTTRSPIYVGNEDNYAVKHAFKFKNPFDKNITNYIYNIGQGMYKEILFVTERDINKEIKKELIDLFYNVGVTKLNFVYFTK</sequence>
<dbReference type="InterPro" id="IPR041688">
    <property type="entry name" value="PRTase_2"/>
</dbReference>
<feature type="domain" description="Orotate phosphoribosyltransferase-like" evidence="2">
    <location>
        <begin position="29"/>
        <end position="250"/>
    </location>
</feature>
<keyword evidence="3" id="KW-0328">Glycosyltransferase</keyword>
<dbReference type="InterPro" id="IPR011214">
    <property type="entry name" value="UCP020967"/>
</dbReference>
<dbReference type="Proteomes" id="UP001144612">
    <property type="component" value="Unassembled WGS sequence"/>
</dbReference>
<feature type="domain" description="TRSP" evidence="1">
    <location>
        <begin position="333"/>
        <end position="454"/>
    </location>
</feature>
<name>A0ABT4DDL0_9CLOT</name>